<protein>
    <submittedName>
        <fullName evidence="6">Creatininase family protein</fullName>
    </submittedName>
</protein>
<name>A0A369TA75_9PROT</name>
<dbReference type="InterPro" id="IPR003785">
    <property type="entry name" value="Creatininase/forma_Hydrolase"/>
</dbReference>
<dbReference type="Gene3D" id="3.40.50.10310">
    <property type="entry name" value="Creatininase"/>
    <property type="match status" value="1"/>
</dbReference>
<dbReference type="RefSeq" id="WP_114581705.1">
    <property type="nucleotide sequence ID" value="NZ_QPMH01000006.1"/>
</dbReference>
<dbReference type="EMBL" id="QPMH01000006">
    <property type="protein sequence ID" value="RDD62190.1"/>
    <property type="molecule type" value="Genomic_DNA"/>
</dbReference>
<evidence type="ECO:0000256" key="3">
    <source>
        <dbReference type="ARBA" id="ARBA00022801"/>
    </source>
</evidence>
<proteinExistence type="inferred from homology"/>
<dbReference type="GO" id="GO:0009231">
    <property type="term" value="P:riboflavin biosynthetic process"/>
    <property type="evidence" value="ECO:0007669"/>
    <property type="project" value="TreeGrafter"/>
</dbReference>
<evidence type="ECO:0000256" key="4">
    <source>
        <dbReference type="ARBA" id="ARBA00022833"/>
    </source>
</evidence>
<sequence>MTTVKEVRLAHMTQDEVARAIDSKRLVILPTGATEAHGPHMPIDTDSHQAEHIAVLLAKRIDAVVAPAVCYGVSKTFENFPGTISLSIPVYQELVYEVCAALIRSGFEHVLILNGNRPNGTANDAVARRLVDDLDEQFNFKVTAFSYWEPGAKQIHALRKSEVGGMGHAGEFETSFQLSVRPELVHMDRLGGVHAPLVGWDLVAPMEPVRTYGRRPRPAKGHAAIFGNPHVAAKESGDAMIAATVDALVDKMENLQGSYEERR</sequence>
<keyword evidence="4" id="KW-0862">Zinc</keyword>
<accession>A0A369TA75</accession>
<keyword evidence="2" id="KW-0479">Metal-binding</keyword>
<dbReference type="InterPro" id="IPR024087">
    <property type="entry name" value="Creatininase-like_sf"/>
</dbReference>
<gene>
    <name evidence="6" type="ORF">DRB17_08105</name>
</gene>
<comment type="caution">
    <text evidence="6">The sequence shown here is derived from an EMBL/GenBank/DDBJ whole genome shotgun (WGS) entry which is preliminary data.</text>
</comment>
<dbReference type="Proteomes" id="UP000253941">
    <property type="component" value="Unassembled WGS sequence"/>
</dbReference>
<keyword evidence="7" id="KW-1185">Reference proteome</keyword>
<comment type="similarity">
    <text evidence="5">Belongs to the creatininase superfamily.</text>
</comment>
<evidence type="ECO:0000313" key="7">
    <source>
        <dbReference type="Proteomes" id="UP000253941"/>
    </source>
</evidence>
<evidence type="ECO:0000313" key="6">
    <source>
        <dbReference type="EMBL" id="RDD62190.1"/>
    </source>
</evidence>
<dbReference type="Pfam" id="PF02633">
    <property type="entry name" value="Creatininase"/>
    <property type="match status" value="1"/>
</dbReference>
<evidence type="ECO:0000256" key="5">
    <source>
        <dbReference type="ARBA" id="ARBA00024029"/>
    </source>
</evidence>
<evidence type="ECO:0000256" key="2">
    <source>
        <dbReference type="ARBA" id="ARBA00022723"/>
    </source>
</evidence>
<comment type="cofactor">
    <cofactor evidence="1">
        <name>Zn(2+)</name>
        <dbReference type="ChEBI" id="CHEBI:29105"/>
    </cofactor>
</comment>
<dbReference type="GO" id="GO:0016811">
    <property type="term" value="F:hydrolase activity, acting on carbon-nitrogen (but not peptide) bonds, in linear amides"/>
    <property type="evidence" value="ECO:0007669"/>
    <property type="project" value="TreeGrafter"/>
</dbReference>
<evidence type="ECO:0000256" key="1">
    <source>
        <dbReference type="ARBA" id="ARBA00001947"/>
    </source>
</evidence>
<organism evidence="6 7">
    <name type="scientific">Ferruginivarius sediminum</name>
    <dbReference type="NCBI Taxonomy" id="2661937"/>
    <lineage>
        <taxon>Bacteria</taxon>
        <taxon>Pseudomonadati</taxon>
        <taxon>Pseudomonadota</taxon>
        <taxon>Alphaproteobacteria</taxon>
        <taxon>Rhodospirillales</taxon>
        <taxon>Rhodospirillaceae</taxon>
        <taxon>Ferruginivarius</taxon>
    </lineage>
</organism>
<dbReference type="SUPFAM" id="SSF102215">
    <property type="entry name" value="Creatininase"/>
    <property type="match status" value="1"/>
</dbReference>
<dbReference type="PANTHER" id="PTHR35005:SF1">
    <property type="entry name" value="2-AMINO-5-FORMYLAMINO-6-RIBOSYLAMINOPYRIMIDIN-4(3H)-ONE 5'-MONOPHOSPHATE DEFORMYLASE"/>
    <property type="match status" value="1"/>
</dbReference>
<dbReference type="AlphaFoldDB" id="A0A369TA75"/>
<keyword evidence="3" id="KW-0378">Hydrolase</keyword>
<dbReference type="PANTHER" id="PTHR35005">
    <property type="entry name" value="3-DEHYDRO-SCYLLO-INOSOSE HYDROLASE"/>
    <property type="match status" value="1"/>
</dbReference>
<reference evidence="6 7" key="1">
    <citation type="submission" date="2018-07" db="EMBL/GenBank/DDBJ databases">
        <title>Venubactetium sediminum gen. nov., sp. nov., isolated from a marine solar saltern.</title>
        <authorList>
            <person name="Wang S."/>
        </authorList>
    </citation>
    <scope>NUCLEOTIDE SEQUENCE [LARGE SCALE GENOMIC DNA]</scope>
    <source>
        <strain evidence="6 7">WD2A32</strain>
    </source>
</reference>
<dbReference type="GO" id="GO:0046872">
    <property type="term" value="F:metal ion binding"/>
    <property type="evidence" value="ECO:0007669"/>
    <property type="project" value="UniProtKB-KW"/>
</dbReference>